<evidence type="ECO:0000256" key="1">
    <source>
        <dbReference type="ARBA" id="ARBA00023015"/>
    </source>
</evidence>
<name>A0A3Q9IB06_9BACL</name>
<evidence type="ECO:0000259" key="4">
    <source>
        <dbReference type="SMART" id="SM00418"/>
    </source>
</evidence>
<dbReference type="PANTHER" id="PTHR33154:SF33">
    <property type="entry name" value="TRANSCRIPTIONAL REPRESSOR SDPR"/>
    <property type="match status" value="1"/>
</dbReference>
<evidence type="ECO:0000256" key="2">
    <source>
        <dbReference type="ARBA" id="ARBA00023125"/>
    </source>
</evidence>
<dbReference type="InterPro" id="IPR011991">
    <property type="entry name" value="ArsR-like_HTH"/>
</dbReference>
<keyword evidence="1" id="KW-0805">Transcription regulation</keyword>
<keyword evidence="2" id="KW-0238">DNA-binding</keyword>
<dbReference type="Proteomes" id="UP000270678">
    <property type="component" value="Chromosome"/>
</dbReference>
<organism evidence="5 6">
    <name type="scientific">Paenibacillus lutimineralis</name>
    <dbReference type="NCBI Taxonomy" id="2707005"/>
    <lineage>
        <taxon>Bacteria</taxon>
        <taxon>Bacillati</taxon>
        <taxon>Bacillota</taxon>
        <taxon>Bacilli</taxon>
        <taxon>Bacillales</taxon>
        <taxon>Paenibacillaceae</taxon>
        <taxon>Paenibacillus</taxon>
    </lineage>
</organism>
<evidence type="ECO:0000313" key="5">
    <source>
        <dbReference type="EMBL" id="AZS15067.1"/>
    </source>
</evidence>
<dbReference type="Gene3D" id="1.10.10.10">
    <property type="entry name" value="Winged helix-like DNA-binding domain superfamily/Winged helix DNA-binding domain"/>
    <property type="match status" value="1"/>
</dbReference>
<accession>A0A3Q9IB06</accession>
<protein>
    <submittedName>
        <fullName evidence="5">ArsR family transcriptional regulator</fullName>
    </submittedName>
</protein>
<dbReference type="GO" id="GO:0003700">
    <property type="term" value="F:DNA-binding transcription factor activity"/>
    <property type="evidence" value="ECO:0007669"/>
    <property type="project" value="InterPro"/>
</dbReference>
<dbReference type="InterPro" id="IPR036388">
    <property type="entry name" value="WH-like_DNA-bd_sf"/>
</dbReference>
<reference evidence="6" key="1">
    <citation type="submission" date="2018-12" db="EMBL/GenBank/DDBJ databases">
        <title>Complete genome sequence of Paenibacillus sp. MBLB1234.</title>
        <authorList>
            <person name="Nam Y.-D."/>
            <person name="Kang J."/>
            <person name="Chung W.-H."/>
            <person name="Park Y.S."/>
        </authorList>
    </citation>
    <scope>NUCLEOTIDE SEQUENCE [LARGE SCALE GENOMIC DNA]</scope>
    <source>
        <strain evidence="6">MBLB1234</strain>
    </source>
</reference>
<proteinExistence type="predicted"/>
<dbReference type="GO" id="GO:0003677">
    <property type="term" value="F:DNA binding"/>
    <property type="evidence" value="ECO:0007669"/>
    <property type="project" value="UniProtKB-KW"/>
</dbReference>
<dbReference type="SUPFAM" id="SSF46785">
    <property type="entry name" value="Winged helix' DNA-binding domain"/>
    <property type="match status" value="1"/>
</dbReference>
<keyword evidence="6" id="KW-1185">Reference proteome</keyword>
<dbReference type="SMART" id="SM00418">
    <property type="entry name" value="HTH_ARSR"/>
    <property type="match status" value="1"/>
</dbReference>
<dbReference type="EMBL" id="CP034346">
    <property type="protein sequence ID" value="AZS15067.1"/>
    <property type="molecule type" value="Genomic_DNA"/>
</dbReference>
<dbReference type="AlphaFoldDB" id="A0A3Q9IB06"/>
<dbReference type="PANTHER" id="PTHR33154">
    <property type="entry name" value="TRANSCRIPTIONAL REGULATOR, ARSR FAMILY"/>
    <property type="match status" value="1"/>
</dbReference>
<gene>
    <name evidence="5" type="ORF">EI981_11725</name>
</gene>
<dbReference type="Pfam" id="PF01022">
    <property type="entry name" value="HTH_5"/>
    <property type="match status" value="1"/>
</dbReference>
<sequence length="302" mass="35499">MSYHLDIQYSRKFEFISSLHSYICRKSHKKIDLTPNWAQKIKQQLTPDLSVMLDELEVNGDWKFSYLVILLSKGMNEIKEVIAWLQNMSVGELYELFAPYGNQFPANMGEFQQRMITVFSEWNRQYFELSDPAIHDALLVHLEERRTAMGHMKQEAFIDDTTNGLVFEPVSGVDKLLLVPQYHFQPMNVIIQYGDVLFCHYSSRTDIGEEDFMPMHDFRTIRALSEKSRLRILRYLHHGPRSFIEIVREMNLSKGITHDHIAKLRSAGLIYVHFQGETVTEYSLRRKALNEIQSKLLDYIEK</sequence>
<dbReference type="RefSeq" id="WP_126998316.1">
    <property type="nucleotide sequence ID" value="NZ_CP034346.1"/>
</dbReference>
<evidence type="ECO:0000313" key="6">
    <source>
        <dbReference type="Proteomes" id="UP000270678"/>
    </source>
</evidence>
<dbReference type="InterPro" id="IPR036390">
    <property type="entry name" value="WH_DNA-bd_sf"/>
</dbReference>
<feature type="domain" description="HTH arsR-type" evidence="4">
    <location>
        <begin position="219"/>
        <end position="298"/>
    </location>
</feature>
<dbReference type="InterPro" id="IPR051081">
    <property type="entry name" value="HTH_MetalResp_TranReg"/>
</dbReference>
<evidence type="ECO:0000256" key="3">
    <source>
        <dbReference type="ARBA" id="ARBA00023163"/>
    </source>
</evidence>
<dbReference type="CDD" id="cd00090">
    <property type="entry name" value="HTH_ARSR"/>
    <property type="match status" value="1"/>
</dbReference>
<dbReference type="OrthoDB" id="2646147at2"/>
<dbReference type="KEGG" id="plut:EI981_11725"/>
<dbReference type="InterPro" id="IPR001845">
    <property type="entry name" value="HTH_ArsR_DNA-bd_dom"/>
</dbReference>
<keyword evidence="3" id="KW-0804">Transcription</keyword>